<protein>
    <submittedName>
        <fullName evidence="3">Uncharacterized protein</fullName>
    </submittedName>
</protein>
<dbReference type="EMBL" id="HBIN01005050">
    <property type="protein sequence ID" value="CAE0433298.1"/>
    <property type="molecule type" value="Transcribed_RNA"/>
</dbReference>
<accession>A0A6S8BU75</accession>
<organism evidence="3">
    <name type="scientific">Aplanochytrium stocchinoi</name>
    <dbReference type="NCBI Taxonomy" id="215587"/>
    <lineage>
        <taxon>Eukaryota</taxon>
        <taxon>Sar</taxon>
        <taxon>Stramenopiles</taxon>
        <taxon>Bigyra</taxon>
        <taxon>Labyrinthulomycetes</taxon>
        <taxon>Thraustochytrida</taxon>
        <taxon>Thraustochytriidae</taxon>
        <taxon>Aplanochytrium</taxon>
    </lineage>
</organism>
<name>A0A6S8BU75_9STRA</name>
<sequence>MNKDKTSQEGTRSSDFRLMTAESTEMKRKSCSSNKIKRTSFQVFRTFITYPCQRGAPDVSKVFSTECFDEWLRTRAKLPKNPEKTFRRALTAHVCGTNGCSPFTDAEERALLKFLRRKDSSGSVFVEQWENVGKKGFWGVGYHEKTRNDGTSSLLAKLRARRCTHKMQEGDDKTQGTNAEPVNVAKLIV</sequence>
<evidence type="ECO:0000313" key="2">
    <source>
        <dbReference type="EMBL" id="CAE0433299.1"/>
    </source>
</evidence>
<proteinExistence type="predicted"/>
<reference evidence="3" key="1">
    <citation type="submission" date="2021-01" db="EMBL/GenBank/DDBJ databases">
        <authorList>
            <person name="Corre E."/>
            <person name="Pelletier E."/>
            <person name="Niang G."/>
            <person name="Scheremetjew M."/>
            <person name="Finn R."/>
            <person name="Kale V."/>
            <person name="Holt S."/>
            <person name="Cochrane G."/>
            <person name="Meng A."/>
            <person name="Brown T."/>
            <person name="Cohen L."/>
        </authorList>
    </citation>
    <scope>NUCLEOTIDE SEQUENCE</scope>
    <source>
        <strain evidence="3">GSBS06</strain>
    </source>
</reference>
<dbReference type="EMBL" id="HBIN01005051">
    <property type="protein sequence ID" value="CAE0433299.1"/>
    <property type="molecule type" value="Transcribed_RNA"/>
</dbReference>
<dbReference type="AlphaFoldDB" id="A0A6S8BU75"/>
<evidence type="ECO:0000313" key="1">
    <source>
        <dbReference type="EMBL" id="CAE0433298.1"/>
    </source>
</evidence>
<dbReference type="EMBL" id="HBIN01005053">
    <property type="protein sequence ID" value="CAE0433301.1"/>
    <property type="molecule type" value="Transcribed_RNA"/>
</dbReference>
<evidence type="ECO:0000313" key="3">
    <source>
        <dbReference type="EMBL" id="CAE0433301.1"/>
    </source>
</evidence>
<gene>
    <name evidence="1" type="ORF">ASTO00021_LOCUS3619</name>
    <name evidence="2" type="ORF">ASTO00021_LOCUS3620</name>
    <name evidence="3" type="ORF">ASTO00021_LOCUS3622</name>
</gene>